<evidence type="ECO:0000256" key="2">
    <source>
        <dbReference type="ARBA" id="ARBA00022695"/>
    </source>
</evidence>
<organism evidence="9 10">
    <name type="scientific">Candidatus Methylumidiphilus alinenensis</name>
    <dbReference type="NCBI Taxonomy" id="2202197"/>
    <lineage>
        <taxon>Bacteria</taxon>
        <taxon>Pseudomonadati</taxon>
        <taxon>Pseudomonadota</taxon>
        <taxon>Gammaproteobacteria</taxon>
        <taxon>Methylococcales</taxon>
        <taxon>Candidatus Methylumidiphilus</taxon>
    </lineage>
</organism>
<keyword evidence="4" id="KW-0067">ATP-binding</keyword>
<evidence type="ECO:0000256" key="6">
    <source>
        <dbReference type="ARBA" id="ARBA00047939"/>
    </source>
</evidence>
<dbReference type="PANTHER" id="PTHR39560:SF1">
    <property type="entry name" value="PROTEIN ADENYLYLTRANSFERASE FIC-RELATED"/>
    <property type="match status" value="1"/>
</dbReference>
<dbReference type="GO" id="GO:0051302">
    <property type="term" value="P:regulation of cell division"/>
    <property type="evidence" value="ECO:0007669"/>
    <property type="project" value="TreeGrafter"/>
</dbReference>
<accession>A0A2W4TRW6</accession>
<evidence type="ECO:0000256" key="7">
    <source>
        <dbReference type="ARBA" id="ARBA00048696"/>
    </source>
</evidence>
<name>A0A2W4TRW6_9GAMM</name>
<comment type="caution">
    <text evidence="9">The sequence shown here is derived from an EMBL/GenBank/DDBJ whole genome shotgun (WGS) entry which is preliminary data.</text>
</comment>
<evidence type="ECO:0000256" key="5">
    <source>
        <dbReference type="ARBA" id="ARBA00034531"/>
    </source>
</evidence>
<sequence>MSKYQFRESDIYLPGTNIPRNRMDITDPELLHVIEEELLQTAFGLFLADMDDTLRFDEAYFKALHRQTFSALYEWAGEYRIVNMGKGDSLFCQAEFLPKESKRIFQRLEHENFLKAAAGWSKGQFADQLAYFQCELIALHPFYELNGRITRLFFDLIAVFNGYDPIDYSHAIHLADKNTSSYIQASIECVQQANNTPLRQIIFEGLKKSEGNP</sequence>
<dbReference type="Proteomes" id="UP000249396">
    <property type="component" value="Unassembled WGS sequence"/>
</dbReference>
<keyword evidence="3" id="KW-0547">Nucleotide-binding</keyword>
<dbReference type="InterPro" id="IPR036597">
    <property type="entry name" value="Fido-like_dom_sf"/>
</dbReference>
<protein>
    <recommendedName>
        <fullName evidence="5">protein adenylyltransferase</fullName>
        <ecNumber evidence="5">2.7.7.108</ecNumber>
    </recommendedName>
</protein>
<dbReference type="Gene3D" id="1.10.3290.10">
    <property type="entry name" value="Fido-like domain"/>
    <property type="match status" value="1"/>
</dbReference>
<comment type="catalytic activity">
    <reaction evidence="7">
        <text>L-tyrosyl-[protein] + ATP = O-(5'-adenylyl)-L-tyrosyl-[protein] + diphosphate</text>
        <dbReference type="Rhea" id="RHEA:54288"/>
        <dbReference type="Rhea" id="RHEA-COMP:10136"/>
        <dbReference type="Rhea" id="RHEA-COMP:13846"/>
        <dbReference type="ChEBI" id="CHEBI:30616"/>
        <dbReference type="ChEBI" id="CHEBI:33019"/>
        <dbReference type="ChEBI" id="CHEBI:46858"/>
        <dbReference type="ChEBI" id="CHEBI:83624"/>
        <dbReference type="EC" id="2.7.7.108"/>
    </reaction>
</comment>
<dbReference type="PROSITE" id="PS51459">
    <property type="entry name" value="FIDO"/>
    <property type="match status" value="1"/>
</dbReference>
<keyword evidence="2" id="KW-0548">Nucleotidyltransferase</keyword>
<evidence type="ECO:0000313" key="9">
    <source>
        <dbReference type="EMBL" id="PZN84797.1"/>
    </source>
</evidence>
<evidence type="ECO:0000313" key="10">
    <source>
        <dbReference type="Proteomes" id="UP000249396"/>
    </source>
</evidence>
<gene>
    <name evidence="9" type="ORF">DM484_02205</name>
</gene>
<proteinExistence type="predicted"/>
<dbReference type="PANTHER" id="PTHR39560">
    <property type="entry name" value="PROTEIN ADENYLYLTRANSFERASE FIC-RELATED"/>
    <property type="match status" value="1"/>
</dbReference>
<evidence type="ECO:0000256" key="1">
    <source>
        <dbReference type="ARBA" id="ARBA00022679"/>
    </source>
</evidence>
<dbReference type="EC" id="2.7.7.108" evidence="5"/>
<dbReference type="Pfam" id="PF02661">
    <property type="entry name" value="Fic"/>
    <property type="match status" value="1"/>
</dbReference>
<comment type="catalytic activity">
    <reaction evidence="6">
        <text>L-threonyl-[protein] + ATP = 3-O-(5'-adenylyl)-L-threonyl-[protein] + diphosphate</text>
        <dbReference type="Rhea" id="RHEA:54292"/>
        <dbReference type="Rhea" id="RHEA-COMP:11060"/>
        <dbReference type="Rhea" id="RHEA-COMP:13847"/>
        <dbReference type="ChEBI" id="CHEBI:30013"/>
        <dbReference type="ChEBI" id="CHEBI:30616"/>
        <dbReference type="ChEBI" id="CHEBI:33019"/>
        <dbReference type="ChEBI" id="CHEBI:138113"/>
        <dbReference type="EC" id="2.7.7.108"/>
    </reaction>
</comment>
<dbReference type="GO" id="GO:0005524">
    <property type="term" value="F:ATP binding"/>
    <property type="evidence" value="ECO:0007669"/>
    <property type="project" value="UniProtKB-KW"/>
</dbReference>
<dbReference type="InterPro" id="IPR003812">
    <property type="entry name" value="Fido"/>
</dbReference>
<dbReference type="EMBL" id="QJPH01000143">
    <property type="protein sequence ID" value="PZN84797.1"/>
    <property type="molecule type" value="Genomic_DNA"/>
</dbReference>
<reference evidence="9 10" key="1">
    <citation type="journal article" date="2018" name="Aquat. Microb. Ecol.">
        <title>Gammaproteobacterial methanotrophs dominate.</title>
        <authorList>
            <person name="Rissanen A.J."/>
            <person name="Saarenheimo J."/>
            <person name="Tiirola M."/>
            <person name="Peura S."/>
            <person name="Aalto S.L."/>
            <person name="Karvinen A."/>
            <person name="Nykanen H."/>
        </authorList>
    </citation>
    <scope>NUCLEOTIDE SEQUENCE [LARGE SCALE GENOMIC DNA]</scope>
    <source>
        <strain evidence="9">AMbin10</strain>
    </source>
</reference>
<dbReference type="AlphaFoldDB" id="A0A2W4TRW6"/>
<dbReference type="GO" id="GO:0070733">
    <property type="term" value="F:AMPylase activity"/>
    <property type="evidence" value="ECO:0007669"/>
    <property type="project" value="UniProtKB-EC"/>
</dbReference>
<evidence type="ECO:0000256" key="4">
    <source>
        <dbReference type="ARBA" id="ARBA00022840"/>
    </source>
</evidence>
<evidence type="ECO:0000256" key="3">
    <source>
        <dbReference type="ARBA" id="ARBA00022741"/>
    </source>
</evidence>
<feature type="domain" description="Fido" evidence="8">
    <location>
        <begin position="56"/>
        <end position="204"/>
    </location>
</feature>
<keyword evidence="1" id="KW-0808">Transferase</keyword>
<evidence type="ECO:0000259" key="8">
    <source>
        <dbReference type="PROSITE" id="PS51459"/>
    </source>
</evidence>
<dbReference type="SUPFAM" id="SSF140931">
    <property type="entry name" value="Fic-like"/>
    <property type="match status" value="1"/>
</dbReference>